<proteinExistence type="predicted"/>
<dbReference type="AlphaFoldDB" id="A0A2A7FND3"/>
<organism evidence="1 2">
    <name type="scientific">Bacillus cereus</name>
    <dbReference type="NCBI Taxonomy" id="1396"/>
    <lineage>
        <taxon>Bacteria</taxon>
        <taxon>Bacillati</taxon>
        <taxon>Bacillota</taxon>
        <taxon>Bacilli</taxon>
        <taxon>Bacillales</taxon>
        <taxon>Bacillaceae</taxon>
        <taxon>Bacillus</taxon>
        <taxon>Bacillus cereus group</taxon>
    </lineage>
</organism>
<name>A0A2A7FND3_BACCE</name>
<accession>A0A2A7FND3</accession>
<dbReference type="EMBL" id="NUIL01000015">
    <property type="protein sequence ID" value="PGO29175.1"/>
    <property type="molecule type" value="Genomic_DNA"/>
</dbReference>
<gene>
    <name evidence="1" type="ORF">CN984_12065</name>
</gene>
<dbReference type="Gene3D" id="3.40.50.450">
    <property type="match status" value="1"/>
</dbReference>
<dbReference type="Pfam" id="PF05014">
    <property type="entry name" value="Nuc_deoxyrib_tr"/>
    <property type="match status" value="1"/>
</dbReference>
<dbReference type="Proteomes" id="UP000223777">
    <property type="component" value="Unassembled WGS sequence"/>
</dbReference>
<evidence type="ECO:0000313" key="2">
    <source>
        <dbReference type="Proteomes" id="UP000223777"/>
    </source>
</evidence>
<reference evidence="1 2" key="1">
    <citation type="submission" date="2017-09" db="EMBL/GenBank/DDBJ databases">
        <title>Large-scale bioinformatics analysis of Bacillus genomes uncovers conserved roles of natural products in bacterial physiology.</title>
        <authorList>
            <consortium name="Agbiome Team Llc"/>
            <person name="Bleich R.M."/>
            <person name="Grubbs K.J."/>
            <person name="Santa Maria K.C."/>
            <person name="Allen S.E."/>
            <person name="Farag S."/>
            <person name="Shank E.A."/>
            <person name="Bowers A."/>
        </authorList>
    </citation>
    <scope>NUCLEOTIDE SEQUENCE [LARGE SCALE GENOMIC DNA]</scope>
    <source>
        <strain evidence="1 2">AFS050027</strain>
    </source>
</reference>
<protein>
    <submittedName>
        <fullName evidence="1">Uncharacterized protein</fullName>
    </submittedName>
</protein>
<dbReference type="SUPFAM" id="SSF52309">
    <property type="entry name" value="N-(deoxy)ribosyltransferase-like"/>
    <property type="match status" value="1"/>
</dbReference>
<sequence>MTLTKQVYLAGDMLNKGAQMQRTSEKEDIKSIGLNMYVPQDNEEINDKKNAVQEGLAERIVRHDTDAIVNSDVIVIEPLPQGLGTHVELGQVHGMKTMAQMILNLANDNCDECSSAELLNKIIEMSEGVVNKKVFPHYEDIRRVKGLIESEDRRSLGINQYVYGICLDLTDGKGFYEWDEVLAELTKIKNDPTL</sequence>
<comment type="caution">
    <text evidence="1">The sequence shown here is derived from an EMBL/GenBank/DDBJ whole genome shotgun (WGS) entry which is preliminary data.</text>
</comment>
<evidence type="ECO:0000313" key="1">
    <source>
        <dbReference type="EMBL" id="PGO29175.1"/>
    </source>
</evidence>
<dbReference type="InterPro" id="IPR007710">
    <property type="entry name" value="Nucleoside_deoxyribTrfase"/>
</dbReference>